<dbReference type="PROSITE" id="PS50048">
    <property type="entry name" value="ZN2_CY6_FUNGAL_2"/>
    <property type="match status" value="1"/>
</dbReference>
<dbReference type="GO" id="GO:0008270">
    <property type="term" value="F:zinc ion binding"/>
    <property type="evidence" value="ECO:0007669"/>
    <property type="project" value="InterPro"/>
</dbReference>
<dbReference type="InterPro" id="IPR007219">
    <property type="entry name" value="XnlR_reg_dom"/>
</dbReference>
<feature type="compositionally biased region" description="Polar residues" evidence="3">
    <location>
        <begin position="118"/>
        <end position="130"/>
    </location>
</feature>
<sequence length="974" mass="107879">MASAETVQPEGPKTNPQSEGPKTKPQNKVRKRAPKACLSCRARKVRCDVSQRGRPCMNCYLDSETCVVTGRASRFRRAQQREGAEDPQTSCPPYDTDNGDQLHLVNLAPPSGGDSRPVPSNESDGQSQPCDHSHTGDDIPLSTSTAPPKSPVANDTNSHHHPHHHHQQQHNQQQQQQQQQQKQQQQQQQHNHRDHAKQAHFQTFSTISAGTYETPSFAPTTLDNPAFSIPWAAGQQNGLGIDVTYSFYPFLSLGNLHGIPPQDVNYLELQGCLRIPTRTILDEFVQQYFLHVHPLLPMLNEGDFWDVYCLNPNGYVPNEKLSLLVFQAMLFSSCNFVSRQTIKTLGFPSIRAARAAFYRRAKLLYDLESESSPLAISRAALLLSFWSSPTSPAFRKSNTAWLSIAIQNAKMVEAHHYATRTAPDKKRNLLKRLWWCCIIRDRIVGLGLRRSLQITRGHFDFDLGEMLGFSDLSDELERSRVYNPGTKRCLAEILEQLVQLCIVLTDILILVFPLDDRPGWGREMRADEQDKVRGCKVALRRWYKDATLQFPMFGGGSVARMKSPGNEFQHDSVILYTNLMYMYYHSSRVVLSHHEVLHLAITAAAPSFNAIPTSDLVIIGENRHELQDAASGVTECLKELIHLRLARWLPISAVACTALPLVLHILDVKLSASSRSFDPNTQSALKQHRLNILIEAMKTYQPQYDGVDWVSETIRHIVNLAQIDTPPPGAAKNTSEDSAVIADWTDILASQPSSYLRLALTMDLSLSKGRLPEDGDFPVSLRGLFTGGFNPLKALLERKREDSRNMSVALSGTAESLTDFDAAAMRVSLFRMQPGTVTTIPSDEDTTSPSSAGGNSQESVADDTSPQTAGTECQYPAHGGGDVDMADRPPSEGIDGLAAEVLAAFPLEDQPASVDGDFDGMYFDGMPGHDGPAGWIETAWNELTNGPGEERADRDTARVLLDALREGDFAECAA</sequence>
<dbReference type="CDD" id="cd12148">
    <property type="entry name" value="fungal_TF_MHR"/>
    <property type="match status" value="1"/>
</dbReference>
<dbReference type="Pfam" id="PF00172">
    <property type="entry name" value="Zn_clus"/>
    <property type="match status" value="1"/>
</dbReference>
<dbReference type="CDD" id="cd00067">
    <property type="entry name" value="GAL4"/>
    <property type="match status" value="1"/>
</dbReference>
<dbReference type="InterPro" id="IPR001138">
    <property type="entry name" value="Zn2Cys6_DnaBD"/>
</dbReference>
<dbReference type="RefSeq" id="XP_062784998.1">
    <property type="nucleotide sequence ID" value="XM_062928947.1"/>
</dbReference>
<dbReference type="Pfam" id="PF04082">
    <property type="entry name" value="Fungal_trans"/>
    <property type="match status" value="1"/>
</dbReference>
<feature type="compositionally biased region" description="Basic residues" evidence="3">
    <location>
        <begin position="159"/>
        <end position="168"/>
    </location>
</feature>
<evidence type="ECO:0000313" key="6">
    <source>
        <dbReference type="Proteomes" id="UP001322277"/>
    </source>
</evidence>
<gene>
    <name evidence="5" type="ORF">CDEST_12791</name>
</gene>
<evidence type="ECO:0000259" key="4">
    <source>
        <dbReference type="PROSITE" id="PS50048"/>
    </source>
</evidence>
<accession>A0AAX4IX31</accession>
<name>A0AAX4IX31_9PEZI</name>
<dbReference type="GO" id="GO:0003677">
    <property type="term" value="F:DNA binding"/>
    <property type="evidence" value="ECO:0007669"/>
    <property type="project" value="InterPro"/>
</dbReference>
<evidence type="ECO:0000313" key="5">
    <source>
        <dbReference type="EMBL" id="WQF87777.1"/>
    </source>
</evidence>
<dbReference type="GO" id="GO:0006351">
    <property type="term" value="P:DNA-templated transcription"/>
    <property type="evidence" value="ECO:0007669"/>
    <property type="project" value="InterPro"/>
</dbReference>
<evidence type="ECO:0000256" key="1">
    <source>
        <dbReference type="ARBA" id="ARBA00022723"/>
    </source>
</evidence>
<dbReference type="AlphaFoldDB" id="A0AAX4IX31"/>
<dbReference type="GeneID" id="87949291"/>
<proteinExistence type="predicted"/>
<reference evidence="6" key="1">
    <citation type="journal article" date="2023" name="bioRxiv">
        <title>Complete genome of the Medicago anthracnose fungus, Colletotrichum destructivum, reveals a mini-chromosome-like region within a core chromosome.</title>
        <authorList>
            <person name="Lapalu N."/>
            <person name="Simon A."/>
            <person name="Lu A."/>
            <person name="Plaumann P.-L."/>
            <person name="Amselem J."/>
            <person name="Pigne S."/>
            <person name="Auger A."/>
            <person name="Koch C."/>
            <person name="Dallery J.-F."/>
            <person name="O'Connell R.J."/>
        </authorList>
    </citation>
    <scope>NUCLEOTIDE SEQUENCE [LARGE SCALE GENOMIC DNA]</scope>
    <source>
        <strain evidence="6">CBS 520.97</strain>
    </source>
</reference>
<dbReference type="GO" id="GO:0000981">
    <property type="term" value="F:DNA-binding transcription factor activity, RNA polymerase II-specific"/>
    <property type="evidence" value="ECO:0007669"/>
    <property type="project" value="InterPro"/>
</dbReference>
<feature type="region of interest" description="Disordered" evidence="3">
    <location>
        <begin position="1"/>
        <end position="35"/>
    </location>
</feature>
<dbReference type="PANTHER" id="PTHR47425:SF2">
    <property type="entry name" value="FARB-RELATED"/>
    <property type="match status" value="1"/>
</dbReference>
<dbReference type="SUPFAM" id="SSF57701">
    <property type="entry name" value="Zn2/Cys6 DNA-binding domain"/>
    <property type="match status" value="1"/>
</dbReference>
<evidence type="ECO:0000256" key="2">
    <source>
        <dbReference type="ARBA" id="ARBA00023242"/>
    </source>
</evidence>
<dbReference type="KEGG" id="cdet:87949291"/>
<dbReference type="SMART" id="SM00066">
    <property type="entry name" value="GAL4"/>
    <property type="match status" value="1"/>
</dbReference>
<feature type="region of interest" description="Disordered" evidence="3">
    <location>
        <begin position="836"/>
        <end position="893"/>
    </location>
</feature>
<feature type="compositionally biased region" description="Polar residues" evidence="3">
    <location>
        <begin position="14"/>
        <end position="24"/>
    </location>
</feature>
<keyword evidence="6" id="KW-1185">Reference proteome</keyword>
<dbReference type="PROSITE" id="PS00463">
    <property type="entry name" value="ZN2_CY6_FUNGAL_1"/>
    <property type="match status" value="1"/>
</dbReference>
<dbReference type="Proteomes" id="UP001322277">
    <property type="component" value="Chromosome 8"/>
</dbReference>
<keyword evidence="1" id="KW-0479">Metal-binding</keyword>
<organism evidence="5 6">
    <name type="scientific">Colletotrichum destructivum</name>
    <dbReference type="NCBI Taxonomy" id="34406"/>
    <lineage>
        <taxon>Eukaryota</taxon>
        <taxon>Fungi</taxon>
        <taxon>Dikarya</taxon>
        <taxon>Ascomycota</taxon>
        <taxon>Pezizomycotina</taxon>
        <taxon>Sordariomycetes</taxon>
        <taxon>Hypocreomycetidae</taxon>
        <taxon>Glomerellales</taxon>
        <taxon>Glomerellaceae</taxon>
        <taxon>Colletotrichum</taxon>
        <taxon>Colletotrichum destructivum species complex</taxon>
    </lineage>
</organism>
<dbReference type="EMBL" id="CP137312">
    <property type="protein sequence ID" value="WQF87777.1"/>
    <property type="molecule type" value="Genomic_DNA"/>
</dbReference>
<feature type="region of interest" description="Disordered" evidence="3">
    <location>
        <begin position="77"/>
        <end position="197"/>
    </location>
</feature>
<feature type="domain" description="Zn(2)-C6 fungal-type" evidence="4">
    <location>
        <begin position="36"/>
        <end position="68"/>
    </location>
</feature>
<feature type="compositionally biased region" description="Polar residues" evidence="3">
    <location>
        <begin position="836"/>
        <end position="871"/>
    </location>
</feature>
<dbReference type="PANTHER" id="PTHR47425">
    <property type="entry name" value="FARB-RELATED"/>
    <property type="match status" value="1"/>
</dbReference>
<dbReference type="InterPro" id="IPR036864">
    <property type="entry name" value="Zn2-C6_fun-type_DNA-bd_sf"/>
</dbReference>
<feature type="compositionally biased region" description="Low complexity" evidence="3">
    <location>
        <begin position="169"/>
        <end position="189"/>
    </location>
</feature>
<dbReference type="InterPro" id="IPR052761">
    <property type="entry name" value="Fungal_Detox/Toxin_TFs"/>
</dbReference>
<protein>
    <recommendedName>
        <fullName evidence="4">Zn(2)-C6 fungal-type domain-containing protein</fullName>
    </recommendedName>
</protein>
<feature type="compositionally biased region" description="Basic residues" evidence="3">
    <location>
        <begin position="25"/>
        <end position="34"/>
    </location>
</feature>
<dbReference type="Gene3D" id="4.10.240.10">
    <property type="entry name" value="Zn(2)-C6 fungal-type DNA-binding domain"/>
    <property type="match status" value="1"/>
</dbReference>
<keyword evidence="2" id="KW-0539">Nucleus</keyword>
<evidence type="ECO:0000256" key="3">
    <source>
        <dbReference type="SAM" id="MobiDB-lite"/>
    </source>
</evidence>